<dbReference type="Proteomes" id="UP000283880">
    <property type="component" value="Unassembled WGS sequence"/>
</dbReference>
<dbReference type="AlphaFoldDB" id="A0A413FAG5"/>
<organism evidence="1 2">
    <name type="scientific">Enterocloster asparagiformis</name>
    <dbReference type="NCBI Taxonomy" id="333367"/>
    <lineage>
        <taxon>Bacteria</taxon>
        <taxon>Bacillati</taxon>
        <taxon>Bacillota</taxon>
        <taxon>Clostridia</taxon>
        <taxon>Lachnospirales</taxon>
        <taxon>Lachnospiraceae</taxon>
        <taxon>Enterocloster</taxon>
    </lineage>
</organism>
<gene>
    <name evidence="1" type="ORF">DWV29_20825</name>
</gene>
<sequence>MKLAETGLRGAAWGFADKARGADSCRKAVGPRPGFGWGRWLLERWAAGMENRIDENVRVW</sequence>
<name>A0A413FAG5_9FIRM</name>
<comment type="caution">
    <text evidence="1">The sequence shown here is derived from an EMBL/GenBank/DDBJ whole genome shotgun (WGS) entry which is preliminary data.</text>
</comment>
<evidence type="ECO:0000313" key="2">
    <source>
        <dbReference type="Proteomes" id="UP000283880"/>
    </source>
</evidence>
<evidence type="ECO:0000313" key="1">
    <source>
        <dbReference type="EMBL" id="RGX25719.1"/>
    </source>
</evidence>
<reference evidence="1 2" key="1">
    <citation type="submission" date="2018-08" db="EMBL/GenBank/DDBJ databases">
        <title>A genome reference for cultivated species of the human gut microbiota.</title>
        <authorList>
            <person name="Zou Y."/>
            <person name="Xue W."/>
            <person name="Luo G."/>
        </authorList>
    </citation>
    <scope>NUCLEOTIDE SEQUENCE [LARGE SCALE GENOMIC DNA]</scope>
    <source>
        <strain evidence="1 2">AF04-15</strain>
    </source>
</reference>
<accession>A0A413FAG5</accession>
<protein>
    <submittedName>
        <fullName evidence="1">Uncharacterized protein</fullName>
    </submittedName>
</protein>
<proteinExistence type="predicted"/>
<dbReference type="EMBL" id="QSBM01000018">
    <property type="protein sequence ID" value="RGX25719.1"/>
    <property type="molecule type" value="Genomic_DNA"/>
</dbReference>